<gene>
    <name evidence="2" type="ORF">B2A_06221</name>
</gene>
<evidence type="ECO:0000256" key="1">
    <source>
        <dbReference type="SAM" id="Phobius"/>
    </source>
</evidence>
<feature type="non-terminal residue" evidence="2">
    <location>
        <position position="1"/>
    </location>
</feature>
<feature type="transmembrane region" description="Helical" evidence="1">
    <location>
        <begin position="146"/>
        <end position="166"/>
    </location>
</feature>
<organism evidence="2">
    <name type="scientific">mine drainage metagenome</name>
    <dbReference type="NCBI Taxonomy" id="410659"/>
    <lineage>
        <taxon>unclassified sequences</taxon>
        <taxon>metagenomes</taxon>
        <taxon>ecological metagenomes</taxon>
    </lineage>
</organism>
<feature type="transmembrane region" description="Helical" evidence="1">
    <location>
        <begin position="122"/>
        <end position="139"/>
    </location>
</feature>
<keyword evidence="1" id="KW-0472">Membrane</keyword>
<keyword evidence="1" id="KW-1133">Transmembrane helix</keyword>
<name>T1AA27_9ZZZZ</name>
<protein>
    <recommendedName>
        <fullName evidence="3">Glycosyltransferase RgtA/B/C/D-like domain-containing protein</fullName>
    </recommendedName>
</protein>
<comment type="caution">
    <text evidence="2">The sequence shown here is derived from an EMBL/GenBank/DDBJ whole genome shotgun (WGS) entry which is preliminary data.</text>
</comment>
<feature type="non-terminal residue" evidence="2">
    <location>
        <position position="167"/>
    </location>
</feature>
<accession>T1AA27</accession>
<reference evidence="2" key="1">
    <citation type="submission" date="2013-08" db="EMBL/GenBank/DDBJ databases">
        <authorList>
            <person name="Mendez C."/>
            <person name="Richter M."/>
            <person name="Ferrer M."/>
            <person name="Sanchez J."/>
        </authorList>
    </citation>
    <scope>NUCLEOTIDE SEQUENCE</scope>
</reference>
<feature type="transmembrane region" description="Helical" evidence="1">
    <location>
        <begin position="99"/>
        <end position="116"/>
    </location>
</feature>
<evidence type="ECO:0000313" key="2">
    <source>
        <dbReference type="EMBL" id="EQD53877.1"/>
    </source>
</evidence>
<dbReference type="EMBL" id="AUZZ01004382">
    <property type="protein sequence ID" value="EQD53877.1"/>
    <property type="molecule type" value="Genomic_DNA"/>
</dbReference>
<proteinExistence type="predicted"/>
<reference evidence="2" key="2">
    <citation type="journal article" date="2014" name="ISME J.">
        <title>Microbial stratification in low pH oxic and suboxic macroscopic growths along an acid mine drainage.</title>
        <authorList>
            <person name="Mendez-Garcia C."/>
            <person name="Mesa V."/>
            <person name="Sprenger R.R."/>
            <person name="Richter M."/>
            <person name="Diez M.S."/>
            <person name="Solano J."/>
            <person name="Bargiela R."/>
            <person name="Golyshina O.V."/>
            <person name="Manteca A."/>
            <person name="Ramos J.L."/>
            <person name="Gallego J.R."/>
            <person name="Llorente I."/>
            <person name="Martins Dos Santos V.A."/>
            <person name="Jensen O.N."/>
            <person name="Pelaez A.I."/>
            <person name="Sanchez J."/>
            <person name="Ferrer M."/>
        </authorList>
    </citation>
    <scope>NUCLEOTIDE SEQUENCE</scope>
</reference>
<keyword evidence="1" id="KW-0812">Transmembrane</keyword>
<sequence length="167" mass="17730">PSAPVLSLVSWPAGVVGGVILQYNVVMTLGLAADAWAGYLACAHWVGRRRWAVLGGLLFGMSPWIMGQAYVHPSLAIAPGVPLMLVAIDEAWRGRRWTVWRAGLAIAGAGCLTLLISEEVFASLSLMVVVVGIWAGFSARRTWKRWVGRVVGTGLLGLVLMAPVLAG</sequence>
<evidence type="ECO:0008006" key="3">
    <source>
        <dbReference type="Google" id="ProtNLM"/>
    </source>
</evidence>
<dbReference type="AlphaFoldDB" id="T1AA27"/>